<evidence type="ECO:0000313" key="7">
    <source>
        <dbReference type="EMBL" id="QJX80621.1"/>
    </source>
</evidence>
<evidence type="ECO:0000313" key="8">
    <source>
        <dbReference type="Proteomes" id="UP000501076"/>
    </source>
</evidence>
<evidence type="ECO:0000256" key="5">
    <source>
        <dbReference type="ARBA" id="ARBA00023136"/>
    </source>
</evidence>
<comment type="subcellular location">
    <subcellularLocation>
        <location evidence="1">Cell membrane</location>
        <topology evidence="1">Multi-pass membrane protein</topology>
    </subcellularLocation>
</comment>
<keyword evidence="3 6" id="KW-0812">Transmembrane</keyword>
<feature type="transmembrane region" description="Helical" evidence="6">
    <location>
        <begin position="126"/>
        <end position="144"/>
    </location>
</feature>
<keyword evidence="2" id="KW-1003">Cell membrane</keyword>
<dbReference type="RefSeq" id="WP_171778616.1">
    <property type="nucleotide sequence ID" value="NZ_CP045273.1"/>
</dbReference>
<dbReference type="AlphaFoldDB" id="A0A6M6E0K4"/>
<dbReference type="InterPro" id="IPR010343">
    <property type="entry name" value="ArAE_1"/>
</dbReference>
<evidence type="ECO:0008006" key="9">
    <source>
        <dbReference type="Google" id="ProtNLM"/>
    </source>
</evidence>
<dbReference type="InterPro" id="IPR052984">
    <property type="entry name" value="UPF0421"/>
</dbReference>
<keyword evidence="4 6" id="KW-1133">Transmembrane helix</keyword>
<keyword evidence="5 6" id="KW-0472">Membrane</keyword>
<gene>
    <name evidence="7" type="ORF">FDZ14_31515</name>
</gene>
<dbReference type="GO" id="GO:0005886">
    <property type="term" value="C:plasma membrane"/>
    <property type="evidence" value="ECO:0007669"/>
    <property type="project" value="UniProtKB-SubCell"/>
</dbReference>
<evidence type="ECO:0000256" key="2">
    <source>
        <dbReference type="ARBA" id="ARBA00022475"/>
    </source>
</evidence>
<protein>
    <recommendedName>
        <fullName evidence="9">Aromatic acid exporter family protein</fullName>
    </recommendedName>
</protein>
<name>A0A6M6E0K4_PRIMG</name>
<reference evidence="7 8" key="1">
    <citation type="submission" date="2019-10" db="EMBL/GenBank/DDBJ databases">
        <title>Complete genome sequences for adaption low water activity.</title>
        <authorList>
            <person name="Zhao L."/>
            <person name="Zhong J."/>
        </authorList>
    </citation>
    <scope>NUCLEOTIDE SEQUENCE [LARGE SCALE GENOMIC DNA]</scope>
    <source>
        <strain evidence="7 8">FDU301</strain>
        <plasmid evidence="8">pfdu301a</plasmid>
    </source>
</reference>
<dbReference type="EMBL" id="CP045273">
    <property type="protein sequence ID" value="QJX80621.1"/>
    <property type="molecule type" value="Genomic_DNA"/>
</dbReference>
<dbReference type="PANTHER" id="PTHR40064:SF1">
    <property type="entry name" value="MEMBRANE PROTEIN"/>
    <property type="match status" value="1"/>
</dbReference>
<dbReference type="PANTHER" id="PTHR40064">
    <property type="entry name" value="MEMBRANE PROTEIN-RELATED"/>
    <property type="match status" value="1"/>
</dbReference>
<accession>A0A6M6E0K4</accession>
<proteinExistence type="predicted"/>
<geneLocation type="plasmid" evidence="8">
    <name>pfdu301a</name>
</geneLocation>
<dbReference type="Proteomes" id="UP000501076">
    <property type="component" value="Plasmid pFDU301A"/>
</dbReference>
<organism evidence="7 8">
    <name type="scientific">Priestia megaterium</name>
    <name type="common">Bacillus megaterium</name>
    <dbReference type="NCBI Taxonomy" id="1404"/>
    <lineage>
        <taxon>Bacteria</taxon>
        <taxon>Bacillati</taxon>
        <taxon>Bacillota</taxon>
        <taxon>Bacilli</taxon>
        <taxon>Bacillales</taxon>
        <taxon>Bacillaceae</taxon>
        <taxon>Priestia</taxon>
    </lineage>
</organism>
<evidence type="ECO:0000256" key="4">
    <source>
        <dbReference type="ARBA" id="ARBA00022989"/>
    </source>
</evidence>
<feature type="transmembrane region" description="Helical" evidence="6">
    <location>
        <begin position="63"/>
        <end position="91"/>
    </location>
</feature>
<evidence type="ECO:0000256" key="1">
    <source>
        <dbReference type="ARBA" id="ARBA00004651"/>
    </source>
</evidence>
<sequence length="371" mass="42432">MNIGARIIKTGLSVTLALIIANLLNMQPAVISAVAAVIAIQPSIMRSWKYIKEVTVTNVVGALFATLGFYAFGTQPIFIGIIVILTIAVNLKLGLSKSVNLSVLTVIAILTSPLHESTLSTAGNRFSLVAIGVISSFLINIFVLPPKHDQRFYDSIRKLNEKLSTLLRVAPEKEMSIATYKQEKNSLDKLYNKTRELFDLLNEEKRRMWVKDRHMFIKRIVIFRQAVKVVQKEIGLFEKIEKNLNNMDEISNKGIQEVKDTLNELLQYQESIFWVYEGKIIPKPTTAKGSKEKRERIVSKLKCTVNELMKHYDPANEELWWRLFPIVNALIETENELEHLEILVVNYKLRRKEKKGKAKKTIQKAIEQLEK</sequence>
<evidence type="ECO:0000256" key="6">
    <source>
        <dbReference type="SAM" id="Phobius"/>
    </source>
</evidence>
<keyword evidence="7" id="KW-0614">Plasmid</keyword>
<dbReference type="Pfam" id="PF06081">
    <property type="entry name" value="ArAE_1"/>
    <property type="match status" value="1"/>
</dbReference>
<evidence type="ECO:0000256" key="3">
    <source>
        <dbReference type="ARBA" id="ARBA00022692"/>
    </source>
</evidence>